<keyword evidence="5" id="KW-0997">Cell inner membrane</keyword>
<evidence type="ECO:0000259" key="10">
    <source>
        <dbReference type="PROSITE" id="PS52015"/>
    </source>
</evidence>
<keyword evidence="8" id="KW-1133">Transmembrane helix</keyword>
<evidence type="ECO:0000256" key="1">
    <source>
        <dbReference type="ARBA" id="ARBA00004383"/>
    </source>
</evidence>
<accession>A0A495D0W5</accession>
<evidence type="ECO:0000256" key="5">
    <source>
        <dbReference type="ARBA" id="ARBA00022519"/>
    </source>
</evidence>
<dbReference type="GO" id="GO:0055085">
    <property type="term" value="P:transmembrane transport"/>
    <property type="evidence" value="ECO:0007669"/>
    <property type="project" value="InterPro"/>
</dbReference>
<protein>
    <submittedName>
        <fullName evidence="11">Outer membrane transport energization protein TonB</fullName>
    </submittedName>
</protein>
<dbReference type="PROSITE" id="PS52015">
    <property type="entry name" value="TONB_CTD"/>
    <property type="match status" value="1"/>
</dbReference>
<evidence type="ECO:0000256" key="8">
    <source>
        <dbReference type="ARBA" id="ARBA00022989"/>
    </source>
</evidence>
<dbReference type="NCBIfam" id="TIGR01352">
    <property type="entry name" value="tonB_Cterm"/>
    <property type="match status" value="1"/>
</dbReference>
<keyword evidence="6" id="KW-0812">Transmembrane</keyword>
<sequence>MTAMIQNLRTPMVLPVAAAITVGLFLLMRDLIAVPMVERVQQSETPRFVINDVPDDTELDVRIDITEIPPVEPPPPIERLPVDRAVPTDPGDGVTYALPPVAPTEISHTGGLVTPDRSPMPIVRIEPVFPAREASRGNSGSCTVIFDITPQGQTTNIRSLACDSRAFEQATLNAVSRWRYNPQIENGQPIYFRGATTRLDYRLDG</sequence>
<comment type="similarity">
    <text evidence="2">Belongs to the TonB family.</text>
</comment>
<dbReference type="InterPro" id="IPR006260">
    <property type="entry name" value="TonB/TolA_C"/>
</dbReference>
<dbReference type="Gene3D" id="3.30.1150.10">
    <property type="match status" value="1"/>
</dbReference>
<organism evidence="11 12">
    <name type="scientific">Maricaulis maris</name>
    <dbReference type="NCBI Taxonomy" id="74318"/>
    <lineage>
        <taxon>Bacteria</taxon>
        <taxon>Pseudomonadati</taxon>
        <taxon>Pseudomonadota</taxon>
        <taxon>Alphaproteobacteria</taxon>
        <taxon>Maricaulales</taxon>
        <taxon>Maricaulaceae</taxon>
        <taxon>Maricaulis</taxon>
    </lineage>
</organism>
<name>A0A495D0W5_9PROT</name>
<dbReference type="RefSeq" id="WP_083635206.1">
    <property type="nucleotide sequence ID" value="NZ_RBIM01000007.1"/>
</dbReference>
<dbReference type="AlphaFoldDB" id="A0A495D0W5"/>
<evidence type="ECO:0000256" key="6">
    <source>
        <dbReference type="ARBA" id="ARBA00022692"/>
    </source>
</evidence>
<proteinExistence type="inferred from homology"/>
<evidence type="ECO:0000313" key="12">
    <source>
        <dbReference type="Proteomes" id="UP000273675"/>
    </source>
</evidence>
<dbReference type="OrthoDB" id="7630804at2"/>
<dbReference type="InterPro" id="IPR037682">
    <property type="entry name" value="TonB_C"/>
</dbReference>
<keyword evidence="7" id="KW-0653">Protein transport</keyword>
<dbReference type="GO" id="GO:0005886">
    <property type="term" value="C:plasma membrane"/>
    <property type="evidence" value="ECO:0007669"/>
    <property type="project" value="UniProtKB-SubCell"/>
</dbReference>
<evidence type="ECO:0000256" key="7">
    <source>
        <dbReference type="ARBA" id="ARBA00022927"/>
    </source>
</evidence>
<evidence type="ECO:0000256" key="4">
    <source>
        <dbReference type="ARBA" id="ARBA00022475"/>
    </source>
</evidence>
<comment type="subcellular location">
    <subcellularLocation>
        <location evidence="1">Cell inner membrane</location>
        <topology evidence="1">Single-pass membrane protein</topology>
        <orientation evidence="1">Periplasmic side</orientation>
    </subcellularLocation>
</comment>
<dbReference type="Pfam" id="PF03544">
    <property type="entry name" value="TonB_C"/>
    <property type="match status" value="1"/>
</dbReference>
<dbReference type="EMBL" id="RBIM01000007">
    <property type="protein sequence ID" value="RKQ95195.1"/>
    <property type="molecule type" value="Genomic_DNA"/>
</dbReference>
<keyword evidence="3" id="KW-0813">Transport</keyword>
<reference evidence="11 12" key="1">
    <citation type="submission" date="2018-10" db="EMBL/GenBank/DDBJ databases">
        <title>Genomic Encyclopedia of Type Strains, Phase IV (KMG-IV): sequencing the most valuable type-strain genomes for metagenomic binning, comparative biology and taxonomic classification.</title>
        <authorList>
            <person name="Goeker M."/>
        </authorList>
    </citation>
    <scope>NUCLEOTIDE SEQUENCE [LARGE SCALE GENOMIC DNA]</scope>
    <source>
        <strain evidence="11 12">DSM 4734</strain>
    </source>
</reference>
<evidence type="ECO:0000313" key="11">
    <source>
        <dbReference type="EMBL" id="RKQ95195.1"/>
    </source>
</evidence>
<gene>
    <name evidence="11" type="ORF">C7435_2884</name>
</gene>
<evidence type="ECO:0000256" key="3">
    <source>
        <dbReference type="ARBA" id="ARBA00022448"/>
    </source>
</evidence>
<keyword evidence="4" id="KW-1003">Cell membrane</keyword>
<comment type="caution">
    <text evidence="11">The sequence shown here is derived from an EMBL/GenBank/DDBJ whole genome shotgun (WGS) entry which is preliminary data.</text>
</comment>
<dbReference type="Proteomes" id="UP000273675">
    <property type="component" value="Unassembled WGS sequence"/>
</dbReference>
<evidence type="ECO:0000256" key="2">
    <source>
        <dbReference type="ARBA" id="ARBA00006555"/>
    </source>
</evidence>
<evidence type="ECO:0000256" key="9">
    <source>
        <dbReference type="ARBA" id="ARBA00023136"/>
    </source>
</evidence>
<dbReference type="SUPFAM" id="SSF74653">
    <property type="entry name" value="TolA/TonB C-terminal domain"/>
    <property type="match status" value="1"/>
</dbReference>
<keyword evidence="9" id="KW-0472">Membrane</keyword>
<dbReference type="PANTHER" id="PTHR33446">
    <property type="entry name" value="PROTEIN TONB-RELATED"/>
    <property type="match status" value="1"/>
</dbReference>
<dbReference type="GO" id="GO:0015031">
    <property type="term" value="P:protein transport"/>
    <property type="evidence" value="ECO:0007669"/>
    <property type="project" value="UniProtKB-KW"/>
</dbReference>
<dbReference type="InterPro" id="IPR051045">
    <property type="entry name" value="TonB-dependent_transducer"/>
</dbReference>
<feature type="domain" description="TonB C-terminal" evidence="10">
    <location>
        <begin position="114"/>
        <end position="205"/>
    </location>
</feature>